<protein>
    <submittedName>
        <fullName evidence="1">Uncharacterized protein</fullName>
    </submittedName>
</protein>
<reference evidence="1 2" key="1">
    <citation type="submission" date="2019-11" db="EMBL/GenBank/DDBJ databases">
        <title>Comparative genomics of hydrocarbon-degrading Desulfosarcina strains.</title>
        <authorList>
            <person name="Watanabe M."/>
            <person name="Kojima H."/>
            <person name="Fukui M."/>
        </authorList>
    </citation>
    <scope>NUCLEOTIDE SEQUENCE [LARGE SCALE GENOMIC DNA]</scope>
    <source>
        <strain evidence="1 2">PL12</strain>
    </source>
</reference>
<evidence type="ECO:0000313" key="2">
    <source>
        <dbReference type="Proteomes" id="UP000427906"/>
    </source>
</evidence>
<dbReference type="KEGG" id="dalk:DSCA_49210"/>
<keyword evidence="2" id="KW-1185">Reference proteome</keyword>
<dbReference type="RefSeq" id="WP_155318889.1">
    <property type="nucleotide sequence ID" value="NZ_AP021874.1"/>
</dbReference>
<accession>A0A5K7YVB5</accession>
<dbReference type="Proteomes" id="UP000427906">
    <property type="component" value="Chromosome"/>
</dbReference>
<dbReference type="OrthoDB" id="5422997at2"/>
<evidence type="ECO:0000313" key="1">
    <source>
        <dbReference type="EMBL" id="BBO70991.1"/>
    </source>
</evidence>
<dbReference type="EMBL" id="AP021874">
    <property type="protein sequence ID" value="BBO70991.1"/>
    <property type="molecule type" value="Genomic_DNA"/>
</dbReference>
<gene>
    <name evidence="1" type="ORF">DSCA_49210</name>
</gene>
<proteinExistence type="predicted"/>
<dbReference type="AlphaFoldDB" id="A0A5K7YVB5"/>
<organism evidence="1 2">
    <name type="scientific">Desulfosarcina alkanivorans</name>
    <dbReference type="NCBI Taxonomy" id="571177"/>
    <lineage>
        <taxon>Bacteria</taxon>
        <taxon>Pseudomonadati</taxon>
        <taxon>Thermodesulfobacteriota</taxon>
        <taxon>Desulfobacteria</taxon>
        <taxon>Desulfobacterales</taxon>
        <taxon>Desulfosarcinaceae</taxon>
        <taxon>Desulfosarcina</taxon>
    </lineage>
</organism>
<sequence length="75" mass="8715">MQPRYIEHIVNEILTDMSQRETHADAPSDQLSAPDFEKAFGELIKEDDETSRDVMRRIWKELRQAQGSRRVTSPG</sequence>
<name>A0A5K7YVB5_9BACT</name>